<feature type="region of interest" description="Disordered" evidence="8">
    <location>
        <begin position="207"/>
        <end position="257"/>
    </location>
</feature>
<protein>
    <recommendedName>
        <fullName evidence="7">Endoplasmic reticulum-Golgi intermediate compartment protein</fullName>
    </recommendedName>
</protein>
<feature type="compositionally biased region" description="Low complexity" evidence="8">
    <location>
        <begin position="208"/>
        <end position="219"/>
    </location>
</feature>
<dbReference type="GO" id="GO:0006890">
    <property type="term" value="P:retrograde vesicle-mediated transport, Golgi to endoplasmic reticulum"/>
    <property type="evidence" value="ECO:0007669"/>
    <property type="project" value="TreeGrafter"/>
</dbReference>
<name>A0A4W2E0I8_BOBOX</name>
<dbReference type="GO" id="GO:0005789">
    <property type="term" value="C:endoplasmic reticulum membrane"/>
    <property type="evidence" value="ECO:0007669"/>
    <property type="project" value="UniProtKB-SubCell"/>
</dbReference>
<dbReference type="AlphaFoldDB" id="A0A4W2E0I8"/>
<comment type="caution">
    <text evidence="7">Lacks conserved residue(s) required for the propagation of feature annotation.</text>
</comment>
<dbReference type="GO" id="GO:0006888">
    <property type="term" value="P:endoplasmic reticulum to Golgi vesicle-mediated transport"/>
    <property type="evidence" value="ECO:0007669"/>
    <property type="project" value="UniProtKB-UniRule"/>
</dbReference>
<evidence type="ECO:0000313" key="12">
    <source>
        <dbReference type="Proteomes" id="UP000314981"/>
    </source>
</evidence>
<keyword evidence="7" id="KW-0333">Golgi apparatus</keyword>
<keyword evidence="7" id="KW-0813">Transport</keyword>
<organism evidence="11 12">
    <name type="scientific">Bos indicus x Bos taurus</name>
    <name type="common">Hybrid cattle</name>
    <dbReference type="NCBI Taxonomy" id="30522"/>
    <lineage>
        <taxon>Eukaryota</taxon>
        <taxon>Metazoa</taxon>
        <taxon>Chordata</taxon>
        <taxon>Craniata</taxon>
        <taxon>Vertebrata</taxon>
        <taxon>Euteleostomi</taxon>
        <taxon>Mammalia</taxon>
        <taxon>Eutheria</taxon>
        <taxon>Laurasiatheria</taxon>
        <taxon>Artiodactyla</taxon>
        <taxon>Ruminantia</taxon>
        <taxon>Pecora</taxon>
        <taxon>Bovidae</taxon>
        <taxon>Bovinae</taxon>
        <taxon>Bos</taxon>
    </lineage>
</organism>
<feature type="domain" description="Endoplasmic reticulum vesicle transporter N-terminal" evidence="10">
    <location>
        <begin position="5"/>
        <end position="53"/>
    </location>
</feature>
<proteinExistence type="inferred from homology"/>
<dbReference type="GO" id="GO:0000139">
    <property type="term" value="C:Golgi membrane"/>
    <property type="evidence" value="ECO:0007669"/>
    <property type="project" value="UniProtKB-SubCell"/>
</dbReference>
<dbReference type="Ensembl" id="ENSBIXT00000044222.1">
    <property type="protein sequence ID" value="ENSBIXP00000032630.1"/>
    <property type="gene ID" value="ENSBIXG00000015279.1"/>
</dbReference>
<dbReference type="InterPro" id="IPR012936">
    <property type="entry name" value="Erv_C"/>
</dbReference>
<keyword evidence="3 7" id="KW-0812">Transmembrane</keyword>
<dbReference type="PANTHER" id="PTHR10984">
    <property type="entry name" value="ENDOPLASMIC RETICULUM-GOLGI INTERMEDIATE COMPARTMENT PROTEIN"/>
    <property type="match status" value="1"/>
</dbReference>
<keyword evidence="4 7" id="KW-0931">ER-Golgi transport</keyword>
<comment type="similarity">
    <text evidence="2 7">Belongs to the ERGIC family.</text>
</comment>
<evidence type="ECO:0000256" key="7">
    <source>
        <dbReference type="RuleBase" id="RU369013"/>
    </source>
</evidence>
<keyword evidence="6 7" id="KW-0472">Membrane</keyword>
<reference evidence="11" key="2">
    <citation type="submission" date="2025-08" db="UniProtKB">
        <authorList>
            <consortium name="Ensembl"/>
        </authorList>
    </citation>
    <scope>IDENTIFICATION</scope>
</reference>
<feature type="domain" description="Endoplasmic reticulum vesicle transporter N-terminal" evidence="10">
    <location>
        <begin position="102"/>
        <end position="145"/>
    </location>
</feature>
<feature type="transmembrane region" description="Helical" evidence="7">
    <location>
        <begin position="21"/>
        <end position="41"/>
    </location>
</feature>
<evidence type="ECO:0000256" key="6">
    <source>
        <dbReference type="ARBA" id="ARBA00023136"/>
    </source>
</evidence>
<evidence type="ECO:0000256" key="1">
    <source>
        <dbReference type="ARBA" id="ARBA00004457"/>
    </source>
</evidence>
<keyword evidence="12" id="KW-1185">Reference proteome</keyword>
<dbReference type="Pfam" id="PF07970">
    <property type="entry name" value="COPIIcoated_ERV"/>
    <property type="match status" value="1"/>
</dbReference>
<evidence type="ECO:0000256" key="4">
    <source>
        <dbReference type="ARBA" id="ARBA00022892"/>
    </source>
</evidence>
<dbReference type="GO" id="GO:0033116">
    <property type="term" value="C:endoplasmic reticulum-Golgi intermediate compartment membrane"/>
    <property type="evidence" value="ECO:0007669"/>
    <property type="project" value="UniProtKB-SubCell"/>
</dbReference>
<feature type="region of interest" description="Disordered" evidence="8">
    <location>
        <begin position="66"/>
        <end position="104"/>
    </location>
</feature>
<evidence type="ECO:0000259" key="9">
    <source>
        <dbReference type="Pfam" id="PF07970"/>
    </source>
</evidence>
<keyword evidence="7" id="KW-0256">Endoplasmic reticulum</keyword>
<reference evidence="11 12" key="1">
    <citation type="submission" date="2018-11" db="EMBL/GenBank/DDBJ databases">
        <title>Haplotype-resolved cattle genomes.</title>
        <authorList>
            <person name="Low W.Y."/>
            <person name="Tearle R."/>
            <person name="Bickhart D.M."/>
            <person name="Rosen B.D."/>
            <person name="Koren S."/>
            <person name="Rhie A."/>
            <person name="Hiendleder S."/>
            <person name="Phillippy A.M."/>
            <person name="Smith T.P.L."/>
            <person name="Williams J.L."/>
        </authorList>
    </citation>
    <scope>NUCLEOTIDE SEQUENCE [LARGE SCALE GENOMIC DNA]</scope>
</reference>
<evidence type="ECO:0000256" key="3">
    <source>
        <dbReference type="ARBA" id="ARBA00022692"/>
    </source>
</evidence>
<feature type="region of interest" description="Disordered" evidence="8">
    <location>
        <begin position="422"/>
        <end position="449"/>
    </location>
</feature>
<comment type="subcellular location">
    <subcellularLocation>
        <location evidence="7">Endoplasmic reticulum membrane</location>
        <topology evidence="7">Multi-pass membrane protein</topology>
    </subcellularLocation>
    <subcellularLocation>
        <location evidence="1 7">Endoplasmic reticulum-Golgi intermediate compartment membrane</location>
        <topology evidence="1 7">Multi-pass membrane protein</topology>
    </subcellularLocation>
    <subcellularLocation>
        <location evidence="7">Golgi apparatus membrane</location>
        <topology evidence="7">Multi-pass membrane protein</topology>
    </subcellularLocation>
</comment>
<feature type="domain" description="Endoplasmic reticulum vesicle transporter C-terminal" evidence="9">
    <location>
        <begin position="158"/>
        <end position="211"/>
    </location>
</feature>
<dbReference type="Proteomes" id="UP000314981">
    <property type="component" value="Chromosome 20"/>
</dbReference>
<evidence type="ECO:0000256" key="5">
    <source>
        <dbReference type="ARBA" id="ARBA00022989"/>
    </source>
</evidence>
<dbReference type="InterPro" id="IPR045888">
    <property type="entry name" value="Erv"/>
</dbReference>
<evidence type="ECO:0000256" key="2">
    <source>
        <dbReference type="ARBA" id="ARBA00005648"/>
    </source>
</evidence>
<dbReference type="GO" id="GO:0030134">
    <property type="term" value="C:COPII-coated ER to Golgi transport vesicle"/>
    <property type="evidence" value="ECO:0007669"/>
    <property type="project" value="TreeGrafter"/>
</dbReference>
<dbReference type="InterPro" id="IPR039542">
    <property type="entry name" value="Erv_N"/>
</dbReference>
<sequence length="507" mass="55799">MPFDFRRFDIYRKVPKDLTQPTYTGAIISVCCCLFILFLFLSELTGFITTEIEAGRRETTQQMRLDVRASDRGRRSLRPRANQPAHPLTRAGPTPSPGARVNELYVDDPDKDSGGKIDVSLNISLPNLHCELVGLDIQDEMGRHEVGHIDNSMKIPLNNGVGCRFEGQFSINKVPGNFHVSTHSATAQPQNPDMTHVIHKLSFGDTLQGQASSGSQSPGLRVCMRCLPSPQRPRRFQRSRGSRQTHLQPPRLPRLHPEDRAHGLRRQERQAAVLLPVHGGQQGVRRLQPHGPHHPRHLVPLRPEPHHGQVHGETAASVPVHHHDLCHHWWDLHCGRHSGLVYLYSLGGLEEDPAGQDALMTCPAPRPRTRETTSPALHPISSCPLSGPKPGCVPNLILDKLHCLKLGHPFLSLRSPKTRDKARTAWGHTPGRGAVPSLLGGSPDPCQSARSQALTISQPSRFGPTGHLGSLLGRQPADLGSRFWTRLPKGTSHLAPSTKYGTSQAGP</sequence>
<evidence type="ECO:0000256" key="8">
    <source>
        <dbReference type="SAM" id="MobiDB-lite"/>
    </source>
</evidence>
<keyword evidence="5 7" id="KW-1133">Transmembrane helix</keyword>
<accession>A0A4W2E0I8</accession>
<evidence type="ECO:0000259" key="10">
    <source>
        <dbReference type="Pfam" id="PF13850"/>
    </source>
</evidence>
<feature type="compositionally biased region" description="Basic residues" evidence="8">
    <location>
        <begin position="232"/>
        <end position="243"/>
    </location>
</feature>
<dbReference type="Pfam" id="PF13850">
    <property type="entry name" value="ERGIC_N"/>
    <property type="match status" value="2"/>
</dbReference>
<comment type="function">
    <text evidence="7">Plays a role in transport between endoplasmic reticulum and Golgi.</text>
</comment>
<reference evidence="11" key="3">
    <citation type="submission" date="2025-09" db="UniProtKB">
        <authorList>
            <consortium name="Ensembl"/>
        </authorList>
    </citation>
    <scope>IDENTIFICATION</scope>
</reference>
<dbReference type="PANTHER" id="PTHR10984:SF36">
    <property type="entry name" value="ENDOPLASMIC RETICULUM-GOLGI INTERMEDIATE COMPARTMENT PROTEIN 1"/>
    <property type="match status" value="1"/>
</dbReference>
<feature type="region of interest" description="Disordered" evidence="8">
    <location>
        <begin position="482"/>
        <end position="507"/>
    </location>
</feature>
<evidence type="ECO:0000313" key="11">
    <source>
        <dbReference type="Ensembl" id="ENSBIXP00000032630.1"/>
    </source>
</evidence>